<evidence type="ECO:0000313" key="2">
    <source>
        <dbReference type="EMBL" id="KAJ8894535.1"/>
    </source>
</evidence>
<evidence type="ECO:0000313" key="3">
    <source>
        <dbReference type="Proteomes" id="UP001159363"/>
    </source>
</evidence>
<reference evidence="2 3" key="1">
    <citation type="submission" date="2023-02" db="EMBL/GenBank/DDBJ databases">
        <title>LHISI_Scaffold_Assembly.</title>
        <authorList>
            <person name="Stuart O.P."/>
            <person name="Cleave R."/>
            <person name="Magrath M.J.L."/>
            <person name="Mikheyev A.S."/>
        </authorList>
    </citation>
    <scope>NUCLEOTIDE SEQUENCE [LARGE SCALE GENOMIC DNA]</scope>
    <source>
        <strain evidence="2">Daus_M_001</strain>
        <tissue evidence="2">Leg muscle</tissue>
    </source>
</reference>
<keyword evidence="3" id="KW-1185">Reference proteome</keyword>
<organism evidence="2 3">
    <name type="scientific">Dryococelus australis</name>
    <dbReference type="NCBI Taxonomy" id="614101"/>
    <lineage>
        <taxon>Eukaryota</taxon>
        <taxon>Metazoa</taxon>
        <taxon>Ecdysozoa</taxon>
        <taxon>Arthropoda</taxon>
        <taxon>Hexapoda</taxon>
        <taxon>Insecta</taxon>
        <taxon>Pterygota</taxon>
        <taxon>Neoptera</taxon>
        <taxon>Polyneoptera</taxon>
        <taxon>Phasmatodea</taxon>
        <taxon>Verophasmatodea</taxon>
        <taxon>Anareolatae</taxon>
        <taxon>Phasmatidae</taxon>
        <taxon>Eurycanthinae</taxon>
        <taxon>Dryococelus</taxon>
    </lineage>
</organism>
<feature type="region of interest" description="Disordered" evidence="1">
    <location>
        <begin position="126"/>
        <end position="145"/>
    </location>
</feature>
<evidence type="ECO:0000256" key="1">
    <source>
        <dbReference type="SAM" id="MobiDB-lite"/>
    </source>
</evidence>
<name>A0ABQ9IE92_9NEOP</name>
<proteinExistence type="predicted"/>
<feature type="compositionally biased region" description="Basic and acidic residues" evidence="1">
    <location>
        <begin position="126"/>
        <end position="137"/>
    </location>
</feature>
<protein>
    <submittedName>
        <fullName evidence="2">Uncharacterized protein</fullName>
    </submittedName>
</protein>
<dbReference type="EMBL" id="JARBHB010000002">
    <property type="protein sequence ID" value="KAJ8894535.1"/>
    <property type="molecule type" value="Genomic_DNA"/>
</dbReference>
<sequence length="461" mass="50220">MINKAGGSQLSLWEISQRENDRAGGGERAISSAQPTVSLVEKKTYTTSLRPTFGVLIKLALASCHEGVKYALNLEEEKVSLLDDLKMRVPARSRSRSEGAIRATLTRTSSASSLLRARRAVFPSVERARESRGEAPDSHSACADRPSTAALCSTSALGGWIANPASVAPRQAALTVARAAGQSVSVFCKGCVAYGTDPLQQRLYVATTNVVAHIVHTNNVRVHSLHHTWCPVNLLYSDHYSCQQIFLCLSLQESRTPYYSYDLTRNNPMELNPAFPSEEVDEAAVWLGEPGSIPGKVAPGFSRVGIVTDDAVGRLVFSGISRFPSACIPALLHTSLRPHGADLPWRSRLVRHRSGVREALGSNPGQGMGVYHCDPGVGRSPGEWPTILPPAKSRGAQSPFQFIPEDIEVGALRWPVQFRNSVVHRPLAKDRDYGRENCHTETHSYRLRTGLLPQTTRSGSK</sequence>
<accession>A0ABQ9IE92</accession>
<dbReference type="Proteomes" id="UP001159363">
    <property type="component" value="Chromosome 2"/>
</dbReference>
<gene>
    <name evidence="2" type="ORF">PR048_007192</name>
</gene>
<comment type="caution">
    <text evidence="2">The sequence shown here is derived from an EMBL/GenBank/DDBJ whole genome shotgun (WGS) entry which is preliminary data.</text>
</comment>